<evidence type="ECO:0000256" key="1">
    <source>
        <dbReference type="SAM" id="MobiDB-lite"/>
    </source>
</evidence>
<evidence type="ECO:0000313" key="4">
    <source>
        <dbReference type="Proteomes" id="UP000759273"/>
    </source>
</evidence>
<proteinExistence type="predicted"/>
<protein>
    <recommendedName>
        <fullName evidence="5">Ig-like domain-containing protein</fullName>
    </recommendedName>
</protein>
<feature type="chain" id="PRO_5037544662" description="Ig-like domain-containing protein" evidence="2">
    <location>
        <begin position="29"/>
        <end position="173"/>
    </location>
</feature>
<dbReference type="Proteomes" id="UP000759273">
    <property type="component" value="Unassembled WGS sequence"/>
</dbReference>
<accession>A0A943HKZ1</accession>
<dbReference type="PROSITE" id="PS51257">
    <property type="entry name" value="PROKAR_LIPOPROTEIN"/>
    <property type="match status" value="1"/>
</dbReference>
<comment type="caution">
    <text evidence="3">The sequence shown here is derived from an EMBL/GenBank/DDBJ whole genome shotgun (WGS) entry which is preliminary data.</text>
</comment>
<evidence type="ECO:0000256" key="2">
    <source>
        <dbReference type="SAM" id="SignalP"/>
    </source>
</evidence>
<gene>
    <name evidence="3" type="ORF">KHY36_15325</name>
</gene>
<reference evidence="3" key="1">
    <citation type="submission" date="2021-02" db="EMBL/GenBank/DDBJ databases">
        <title>Infant gut strain persistence is associated with maternal origin, phylogeny, and functional potential including surface adhesion and iron acquisition.</title>
        <authorList>
            <person name="Lou Y.C."/>
        </authorList>
    </citation>
    <scope>NUCLEOTIDE SEQUENCE</scope>
    <source>
        <strain evidence="3">L3_101_000M1_dasL3_101_000M1_concoct_87</strain>
    </source>
</reference>
<feature type="compositionally biased region" description="Acidic residues" evidence="1">
    <location>
        <begin position="135"/>
        <end position="158"/>
    </location>
</feature>
<organism evidence="3 4">
    <name type="scientific">Subdoligranulum variabile</name>
    <dbReference type="NCBI Taxonomy" id="214851"/>
    <lineage>
        <taxon>Bacteria</taxon>
        <taxon>Bacillati</taxon>
        <taxon>Bacillota</taxon>
        <taxon>Clostridia</taxon>
        <taxon>Eubacteriales</taxon>
        <taxon>Oscillospiraceae</taxon>
        <taxon>Subdoligranulum</taxon>
    </lineage>
</organism>
<name>A0A943HKZ1_9FIRM</name>
<sequence>MKKTIWKSILCAMLVTLTACVLCTGAFAAKYTCIKSGCTREAAKGSAYCWVHKPTKSNSIVSGSGFRPSSSSSSTKHKYTCIKNGCTREADKDSAYCWVHRPSKSSTKSSTSYSSKSSYSSSYSSSKKSYKTYDSYDDGYDAIYDDDDYDEDRYDSDPDYAAGVDDAMDELDW</sequence>
<keyword evidence="2" id="KW-0732">Signal</keyword>
<feature type="region of interest" description="Disordered" evidence="1">
    <location>
        <begin position="102"/>
        <end position="173"/>
    </location>
</feature>
<evidence type="ECO:0000313" key="3">
    <source>
        <dbReference type="EMBL" id="MBS5333877.1"/>
    </source>
</evidence>
<feature type="signal peptide" evidence="2">
    <location>
        <begin position="1"/>
        <end position="28"/>
    </location>
</feature>
<dbReference type="EMBL" id="JAGZGG010000076">
    <property type="protein sequence ID" value="MBS5333877.1"/>
    <property type="molecule type" value="Genomic_DNA"/>
</dbReference>
<dbReference type="AlphaFoldDB" id="A0A943HKZ1"/>
<feature type="compositionally biased region" description="Low complexity" evidence="1">
    <location>
        <begin position="104"/>
        <end position="127"/>
    </location>
</feature>
<evidence type="ECO:0008006" key="5">
    <source>
        <dbReference type="Google" id="ProtNLM"/>
    </source>
</evidence>